<organism evidence="1 2">
    <name type="scientific">Cetraspora pellucida</name>
    <dbReference type="NCBI Taxonomy" id="1433469"/>
    <lineage>
        <taxon>Eukaryota</taxon>
        <taxon>Fungi</taxon>
        <taxon>Fungi incertae sedis</taxon>
        <taxon>Mucoromycota</taxon>
        <taxon>Glomeromycotina</taxon>
        <taxon>Glomeromycetes</taxon>
        <taxon>Diversisporales</taxon>
        <taxon>Gigasporaceae</taxon>
        <taxon>Cetraspora</taxon>
    </lineage>
</organism>
<evidence type="ECO:0000313" key="2">
    <source>
        <dbReference type="Proteomes" id="UP000789366"/>
    </source>
</evidence>
<dbReference type="EMBL" id="CAJVPW010001922">
    <property type="protein sequence ID" value="CAG8495005.1"/>
    <property type="molecule type" value="Genomic_DNA"/>
</dbReference>
<protein>
    <submittedName>
        <fullName evidence="1">2862_t:CDS:1</fullName>
    </submittedName>
</protein>
<comment type="caution">
    <text evidence="1">The sequence shown here is derived from an EMBL/GenBank/DDBJ whole genome shotgun (WGS) entry which is preliminary data.</text>
</comment>
<proteinExistence type="predicted"/>
<name>A0ACA9KUW4_9GLOM</name>
<accession>A0ACA9KUW4</accession>
<keyword evidence="2" id="KW-1185">Reference proteome</keyword>
<sequence>MPNNESDNEYDENKVIKGEPSYSEAKYLVINVFNFSPRTLRFVSAQTTAGEAVAVPNPGAIITSRTGRGNMARFVFRQGALRGPEVNITFRGKKGTFNLYAQQNYAFLEAGNVSASASYSGFGEGRFSEPFKQCGGISSANGLIIFELCEEL</sequence>
<reference evidence="1" key="1">
    <citation type="submission" date="2021-06" db="EMBL/GenBank/DDBJ databases">
        <authorList>
            <person name="Kallberg Y."/>
            <person name="Tangrot J."/>
            <person name="Rosling A."/>
        </authorList>
    </citation>
    <scope>NUCLEOTIDE SEQUENCE</scope>
    <source>
        <strain evidence="1">28 12/20/2015</strain>
    </source>
</reference>
<gene>
    <name evidence="1" type="ORF">SPELUC_LOCUS2737</name>
</gene>
<dbReference type="Proteomes" id="UP000789366">
    <property type="component" value="Unassembled WGS sequence"/>
</dbReference>
<evidence type="ECO:0000313" key="1">
    <source>
        <dbReference type="EMBL" id="CAG8495005.1"/>
    </source>
</evidence>